<evidence type="ECO:0000313" key="1">
    <source>
        <dbReference type="EMBL" id="ROV94032.1"/>
    </source>
</evidence>
<dbReference type="InterPro" id="IPR011009">
    <property type="entry name" value="Kinase-like_dom_sf"/>
</dbReference>
<sequence>MDDETYMSVLYLMHLNPPERMTPFRLVPEREVVKEDTEFILRIMKMDWRDRPTVKELLEDKWFF</sequence>
<keyword evidence="2" id="KW-1185">Reference proteome</keyword>
<evidence type="ECO:0000313" key="2">
    <source>
        <dbReference type="Proteomes" id="UP000283895"/>
    </source>
</evidence>
<reference evidence="1 2" key="1">
    <citation type="submission" date="2015-09" db="EMBL/GenBank/DDBJ databases">
        <title>Host preference determinants of Valsa canker pathogens revealed by comparative genomics.</title>
        <authorList>
            <person name="Yin Z."/>
            <person name="Huang L."/>
        </authorList>
    </citation>
    <scope>NUCLEOTIDE SEQUENCE [LARGE SCALE GENOMIC DNA]</scope>
    <source>
        <strain evidence="1 2">03-1</strain>
    </source>
</reference>
<comment type="caution">
    <text evidence="1">The sequence shown here is derived from an EMBL/GenBank/DDBJ whole genome shotgun (WGS) entry which is preliminary data.</text>
</comment>
<name>A0A423VSI7_9PEZI</name>
<accession>A0A423VSI7</accession>
<dbReference type="SUPFAM" id="SSF56112">
    <property type="entry name" value="Protein kinase-like (PK-like)"/>
    <property type="match status" value="1"/>
</dbReference>
<organism evidence="1 2">
    <name type="scientific">Cytospora schulzeri</name>
    <dbReference type="NCBI Taxonomy" id="448051"/>
    <lineage>
        <taxon>Eukaryota</taxon>
        <taxon>Fungi</taxon>
        <taxon>Dikarya</taxon>
        <taxon>Ascomycota</taxon>
        <taxon>Pezizomycotina</taxon>
        <taxon>Sordariomycetes</taxon>
        <taxon>Sordariomycetidae</taxon>
        <taxon>Diaporthales</taxon>
        <taxon>Cytosporaceae</taxon>
        <taxon>Cytospora</taxon>
    </lineage>
</organism>
<dbReference type="Proteomes" id="UP000283895">
    <property type="component" value="Unassembled WGS sequence"/>
</dbReference>
<gene>
    <name evidence="1" type="ORF">VMCG_08229</name>
</gene>
<protein>
    <recommendedName>
        <fullName evidence="3">Protein kinase domain-containing protein</fullName>
    </recommendedName>
</protein>
<dbReference type="EMBL" id="LKEA01000042">
    <property type="protein sequence ID" value="ROV94032.1"/>
    <property type="molecule type" value="Genomic_DNA"/>
</dbReference>
<dbReference type="STRING" id="356882.A0A423VSI7"/>
<proteinExistence type="predicted"/>
<dbReference type="OrthoDB" id="5196140at2759"/>
<dbReference type="AlphaFoldDB" id="A0A423VSI7"/>
<evidence type="ECO:0008006" key="3">
    <source>
        <dbReference type="Google" id="ProtNLM"/>
    </source>
</evidence>